<dbReference type="InParanoid" id="A0A0Q3P1E0"/>
<reference evidence="1" key="2">
    <citation type="submission" date="2017-06" db="EMBL/GenBank/DDBJ databases">
        <title>WGS assembly of Brachypodium distachyon.</title>
        <authorList>
            <consortium name="The International Brachypodium Initiative"/>
            <person name="Lucas S."/>
            <person name="Harmon-Smith M."/>
            <person name="Lail K."/>
            <person name="Tice H."/>
            <person name="Grimwood J."/>
            <person name="Bruce D."/>
            <person name="Barry K."/>
            <person name="Shu S."/>
            <person name="Lindquist E."/>
            <person name="Wang M."/>
            <person name="Pitluck S."/>
            <person name="Vogel J.P."/>
            <person name="Garvin D.F."/>
            <person name="Mockler T.C."/>
            <person name="Schmutz J."/>
            <person name="Rokhsar D."/>
            <person name="Bevan M.W."/>
        </authorList>
    </citation>
    <scope>NUCLEOTIDE SEQUENCE</scope>
    <source>
        <strain evidence="1">Bd21</strain>
    </source>
</reference>
<gene>
    <name evidence="1" type="ORF">BRADI_5g09265v3</name>
</gene>
<dbReference type="EMBL" id="CM000884">
    <property type="protein sequence ID" value="KQJ82497.1"/>
    <property type="molecule type" value="Genomic_DNA"/>
</dbReference>
<dbReference type="Proteomes" id="UP000008810">
    <property type="component" value="Chromosome 5"/>
</dbReference>
<evidence type="ECO:0000313" key="1">
    <source>
        <dbReference type="EMBL" id="KQJ82497.1"/>
    </source>
</evidence>
<dbReference type="Gramene" id="KQJ82497">
    <property type="protein sequence ID" value="KQJ82497"/>
    <property type="gene ID" value="BRADI_5g09265v3"/>
</dbReference>
<keyword evidence="3" id="KW-1185">Reference proteome</keyword>
<accession>A0A0Q3P1E0</accession>
<protein>
    <submittedName>
        <fullName evidence="1 2">Uncharacterized protein</fullName>
    </submittedName>
</protein>
<dbReference type="EnsemblPlants" id="KQJ82497">
    <property type="protein sequence ID" value="KQJ82497"/>
    <property type="gene ID" value="BRADI_5g09265v3"/>
</dbReference>
<name>A0A0Q3P1E0_BRADI</name>
<dbReference type="AlphaFoldDB" id="A0A0Q3P1E0"/>
<reference evidence="1 2" key="1">
    <citation type="journal article" date="2010" name="Nature">
        <title>Genome sequencing and analysis of the model grass Brachypodium distachyon.</title>
        <authorList>
            <consortium name="International Brachypodium Initiative"/>
        </authorList>
    </citation>
    <scope>NUCLEOTIDE SEQUENCE [LARGE SCALE GENOMIC DNA]</scope>
    <source>
        <strain evidence="1 2">Bd21</strain>
    </source>
</reference>
<dbReference type="OrthoDB" id="1714540at2759"/>
<organism evidence="1">
    <name type="scientific">Brachypodium distachyon</name>
    <name type="common">Purple false brome</name>
    <name type="synonym">Trachynia distachya</name>
    <dbReference type="NCBI Taxonomy" id="15368"/>
    <lineage>
        <taxon>Eukaryota</taxon>
        <taxon>Viridiplantae</taxon>
        <taxon>Streptophyta</taxon>
        <taxon>Embryophyta</taxon>
        <taxon>Tracheophyta</taxon>
        <taxon>Spermatophyta</taxon>
        <taxon>Magnoliopsida</taxon>
        <taxon>Liliopsida</taxon>
        <taxon>Poales</taxon>
        <taxon>Poaceae</taxon>
        <taxon>BOP clade</taxon>
        <taxon>Pooideae</taxon>
        <taxon>Stipodae</taxon>
        <taxon>Brachypodieae</taxon>
        <taxon>Brachypodium</taxon>
    </lineage>
</organism>
<sequence>MLFVSKKKKRKREAEMLFGDGPFLSASPRRRTTLADLIFLCSLASHRRLHVFWSLPELYK</sequence>
<evidence type="ECO:0000313" key="3">
    <source>
        <dbReference type="Proteomes" id="UP000008810"/>
    </source>
</evidence>
<proteinExistence type="predicted"/>
<reference evidence="2" key="3">
    <citation type="submission" date="2018-08" db="UniProtKB">
        <authorList>
            <consortium name="EnsemblPlants"/>
        </authorList>
    </citation>
    <scope>IDENTIFICATION</scope>
    <source>
        <strain evidence="2">cv. Bd21</strain>
    </source>
</reference>
<evidence type="ECO:0000313" key="2">
    <source>
        <dbReference type="EnsemblPlants" id="KQJ82497"/>
    </source>
</evidence>